<feature type="region of interest" description="Disordered" evidence="1">
    <location>
        <begin position="49"/>
        <end position="107"/>
    </location>
</feature>
<dbReference type="EMBL" id="BTGU01000006">
    <property type="protein sequence ID" value="GMN36865.1"/>
    <property type="molecule type" value="Genomic_DNA"/>
</dbReference>
<dbReference type="InterPro" id="IPR009057">
    <property type="entry name" value="Homeodomain-like_sf"/>
</dbReference>
<evidence type="ECO:0000313" key="3">
    <source>
        <dbReference type="Proteomes" id="UP001187192"/>
    </source>
</evidence>
<keyword evidence="3" id="KW-1185">Reference proteome</keyword>
<dbReference type="Proteomes" id="UP001187192">
    <property type="component" value="Unassembled WGS sequence"/>
</dbReference>
<name>A0AA88CYM9_FICCA</name>
<reference evidence="2" key="1">
    <citation type="submission" date="2023-07" db="EMBL/GenBank/DDBJ databases">
        <title>draft genome sequence of fig (Ficus carica).</title>
        <authorList>
            <person name="Takahashi T."/>
            <person name="Nishimura K."/>
        </authorList>
    </citation>
    <scope>NUCLEOTIDE SEQUENCE</scope>
</reference>
<comment type="caution">
    <text evidence="2">The sequence shown here is derived from an EMBL/GenBank/DDBJ whole genome shotgun (WGS) entry which is preliminary data.</text>
</comment>
<feature type="region of interest" description="Disordered" evidence="1">
    <location>
        <begin position="1"/>
        <end position="23"/>
    </location>
</feature>
<organism evidence="2 3">
    <name type="scientific">Ficus carica</name>
    <name type="common">Common fig</name>
    <dbReference type="NCBI Taxonomy" id="3494"/>
    <lineage>
        <taxon>Eukaryota</taxon>
        <taxon>Viridiplantae</taxon>
        <taxon>Streptophyta</taxon>
        <taxon>Embryophyta</taxon>
        <taxon>Tracheophyta</taxon>
        <taxon>Spermatophyta</taxon>
        <taxon>Magnoliopsida</taxon>
        <taxon>eudicotyledons</taxon>
        <taxon>Gunneridae</taxon>
        <taxon>Pentapetalae</taxon>
        <taxon>rosids</taxon>
        <taxon>fabids</taxon>
        <taxon>Rosales</taxon>
        <taxon>Moraceae</taxon>
        <taxon>Ficeae</taxon>
        <taxon>Ficus</taxon>
    </lineage>
</organism>
<accession>A0AA88CYM9</accession>
<proteinExistence type="predicted"/>
<protein>
    <submittedName>
        <fullName evidence="2">Uncharacterized protein</fullName>
    </submittedName>
</protein>
<dbReference type="AlphaFoldDB" id="A0AA88CYM9"/>
<evidence type="ECO:0000313" key="2">
    <source>
        <dbReference type="EMBL" id="GMN36865.1"/>
    </source>
</evidence>
<feature type="compositionally biased region" description="Low complexity" evidence="1">
    <location>
        <begin position="70"/>
        <end position="88"/>
    </location>
</feature>
<sequence length="164" mass="19055">MGEMREKRPRSRGSKEGLSRRWTAKEDKILTEYIKIHGEGQWNYLPQKADFISNPKPSNYDHESIEEKNQNQTEKQQSLCEEPQPSQSESDETTSIPSPEEAPEELWGDPVAALSGDVYGVVQYEHFETILSPVMTLEENYCQLLHEDVWMDLRYGTIFPDQQF</sequence>
<gene>
    <name evidence="2" type="ORF">TIFTF001_006372</name>
</gene>
<feature type="compositionally biased region" description="Basic and acidic residues" evidence="1">
    <location>
        <begin position="59"/>
        <end position="69"/>
    </location>
</feature>
<dbReference type="Gene3D" id="1.10.10.60">
    <property type="entry name" value="Homeodomain-like"/>
    <property type="match status" value="1"/>
</dbReference>
<evidence type="ECO:0000256" key="1">
    <source>
        <dbReference type="SAM" id="MobiDB-lite"/>
    </source>
</evidence>
<dbReference type="SUPFAM" id="SSF46689">
    <property type="entry name" value="Homeodomain-like"/>
    <property type="match status" value="1"/>
</dbReference>
<feature type="compositionally biased region" description="Basic and acidic residues" evidence="1">
    <location>
        <begin position="13"/>
        <end position="23"/>
    </location>
</feature>